<dbReference type="SUPFAM" id="SSF56752">
    <property type="entry name" value="D-aminoacid aminotransferase-like PLP-dependent enzymes"/>
    <property type="match status" value="1"/>
</dbReference>
<proteinExistence type="inferred from homology"/>
<protein>
    <recommendedName>
        <fullName evidence="4">Aminodeoxychorismate lyase</fullName>
    </recommendedName>
</protein>
<dbReference type="GO" id="GO:0046394">
    <property type="term" value="P:carboxylic acid biosynthetic process"/>
    <property type="evidence" value="ECO:0007669"/>
    <property type="project" value="UniProtKB-ARBA"/>
</dbReference>
<dbReference type="InterPro" id="IPR036038">
    <property type="entry name" value="Aminotransferase-like"/>
</dbReference>
<dbReference type="InterPro" id="IPR043132">
    <property type="entry name" value="BCAT-like_C"/>
</dbReference>
<dbReference type="EMBL" id="JSAM01000078">
    <property type="protein sequence ID" value="KIA77407.1"/>
    <property type="molecule type" value="Genomic_DNA"/>
</dbReference>
<dbReference type="InterPro" id="IPR001544">
    <property type="entry name" value="Aminotrans_IV"/>
</dbReference>
<comment type="similarity">
    <text evidence="1">Belongs to the class-IV pyridoxal-phosphate-dependent aminotransferase family.</text>
</comment>
<dbReference type="Gene3D" id="3.30.470.10">
    <property type="match status" value="1"/>
</dbReference>
<dbReference type="GO" id="GO:0003824">
    <property type="term" value="F:catalytic activity"/>
    <property type="evidence" value="ECO:0007669"/>
    <property type="project" value="InterPro"/>
</dbReference>
<comment type="caution">
    <text evidence="2">The sequence shown here is derived from an EMBL/GenBank/DDBJ whole genome shotgun (WGS) entry which is preliminary data.</text>
</comment>
<dbReference type="PATRIC" id="fig|83552.4.peg.1433"/>
<sequence>MKKSLRVNPRMTDVIYFNEHFYPSEAPLFTAKERAFLYGDGFFTSIRLSEGILAHLDLHLERLKKSAEVLNICFSPINEKIIQELIARNHAETGIWKLKIIITGGDSASLVLPQRQGQVLMTLTPYIEIPFKPLFLGFFPEPIMRPFARHKTLAYLDQLAVKQMAIQQGFDDMLILTSHKEILETTVANIFWMDEQTFYTPSPTLPLLYGIGVQTFEKIASKQGWKIQHGAYILEEIPSNASAYLCNALMGFRPVTQIADRTFARNLSIEHFLHNKQ</sequence>
<dbReference type="Gene3D" id="3.20.10.10">
    <property type="entry name" value="D-amino Acid Aminotransferase, subunit A, domain 2"/>
    <property type="match status" value="1"/>
</dbReference>
<evidence type="ECO:0000313" key="3">
    <source>
        <dbReference type="Proteomes" id="UP000031307"/>
    </source>
</evidence>
<dbReference type="Pfam" id="PF01063">
    <property type="entry name" value="Aminotran_4"/>
    <property type="match status" value="1"/>
</dbReference>
<dbReference type="InterPro" id="IPR050571">
    <property type="entry name" value="Class-IV_PLP-Dep_Aminotrnsfr"/>
</dbReference>
<dbReference type="PANTHER" id="PTHR42743">
    <property type="entry name" value="AMINO-ACID AMINOTRANSFERASE"/>
    <property type="match status" value="1"/>
</dbReference>
<evidence type="ECO:0000313" key="2">
    <source>
        <dbReference type="EMBL" id="KIA77407.1"/>
    </source>
</evidence>
<organism evidence="2 3">
    <name type="scientific">Parachlamydia acanthamoebae</name>
    <dbReference type="NCBI Taxonomy" id="83552"/>
    <lineage>
        <taxon>Bacteria</taxon>
        <taxon>Pseudomonadati</taxon>
        <taxon>Chlamydiota</taxon>
        <taxon>Chlamydiia</taxon>
        <taxon>Parachlamydiales</taxon>
        <taxon>Parachlamydiaceae</taxon>
        <taxon>Parachlamydia</taxon>
    </lineage>
</organism>
<evidence type="ECO:0000256" key="1">
    <source>
        <dbReference type="ARBA" id="ARBA00009320"/>
    </source>
</evidence>
<reference evidence="2 3" key="1">
    <citation type="journal article" date="2014" name="Mol. Biol. Evol.">
        <title>Massive expansion of Ubiquitination-related gene families within the Chlamydiae.</title>
        <authorList>
            <person name="Domman D."/>
            <person name="Collingro A."/>
            <person name="Lagkouvardos I."/>
            <person name="Gehre L."/>
            <person name="Weinmaier T."/>
            <person name="Rattei T."/>
            <person name="Subtil A."/>
            <person name="Horn M."/>
        </authorList>
    </citation>
    <scope>NUCLEOTIDE SEQUENCE [LARGE SCALE GENOMIC DNA]</scope>
    <source>
        <strain evidence="2 3">OEW1</strain>
    </source>
</reference>
<gene>
    <name evidence="2" type="ORF">DB43_GI00070</name>
</gene>
<dbReference type="AlphaFoldDB" id="A0A0C1E871"/>
<dbReference type="Proteomes" id="UP000031307">
    <property type="component" value="Unassembled WGS sequence"/>
</dbReference>
<accession>A0A0C1E871</accession>
<dbReference type="PANTHER" id="PTHR42743:SF13">
    <property type="entry name" value="P-LOOP CONTAINING NUCLEOSIDE TRIPHOSPHATE HYDROLASE PROTEIN"/>
    <property type="match status" value="1"/>
</dbReference>
<name>A0A0C1E871_9BACT</name>
<dbReference type="InterPro" id="IPR043131">
    <property type="entry name" value="BCAT-like_N"/>
</dbReference>
<evidence type="ECO:0008006" key="4">
    <source>
        <dbReference type="Google" id="ProtNLM"/>
    </source>
</evidence>